<feature type="region of interest" description="Disordered" evidence="9">
    <location>
        <begin position="1"/>
        <end position="102"/>
    </location>
</feature>
<evidence type="ECO:0000256" key="8">
    <source>
        <dbReference type="SAM" id="Coils"/>
    </source>
</evidence>
<proteinExistence type="inferred from homology"/>
<dbReference type="AlphaFoldDB" id="A0AAD5Z9D5"/>
<evidence type="ECO:0000256" key="4">
    <source>
        <dbReference type="ARBA" id="ARBA00023136"/>
    </source>
</evidence>
<evidence type="ECO:0000256" key="2">
    <source>
        <dbReference type="ARBA" id="ARBA00004180"/>
    </source>
</evidence>
<dbReference type="EMBL" id="JAMRDG010000002">
    <property type="protein sequence ID" value="KAJ3689261.1"/>
    <property type="molecule type" value="Genomic_DNA"/>
</dbReference>
<evidence type="ECO:0000256" key="9">
    <source>
        <dbReference type="SAM" id="MobiDB-lite"/>
    </source>
</evidence>
<gene>
    <name evidence="10" type="ORF">LUZ61_018425</name>
</gene>
<comment type="caution">
    <text evidence="10">The sequence shown here is derived from an EMBL/GenBank/DDBJ whole genome shotgun (WGS) entry which is preliminary data.</text>
</comment>
<comment type="function">
    <text evidence="1 7">Clathrin is the major protein of the polyhedral coat of coated pits and vesicles.</text>
</comment>
<keyword evidence="5 7" id="KW-0168">Coated pit</keyword>
<dbReference type="InterPro" id="IPR000996">
    <property type="entry name" value="Clathrin_L-chain"/>
</dbReference>
<organism evidence="10 11">
    <name type="scientific">Rhynchospora tenuis</name>
    <dbReference type="NCBI Taxonomy" id="198213"/>
    <lineage>
        <taxon>Eukaryota</taxon>
        <taxon>Viridiplantae</taxon>
        <taxon>Streptophyta</taxon>
        <taxon>Embryophyta</taxon>
        <taxon>Tracheophyta</taxon>
        <taxon>Spermatophyta</taxon>
        <taxon>Magnoliopsida</taxon>
        <taxon>Liliopsida</taxon>
        <taxon>Poales</taxon>
        <taxon>Cyperaceae</taxon>
        <taxon>Cyperoideae</taxon>
        <taxon>Rhynchosporeae</taxon>
        <taxon>Rhynchospora</taxon>
    </lineage>
</organism>
<keyword evidence="4 7" id="KW-0472">Membrane</keyword>
<feature type="coiled-coil region" evidence="8">
    <location>
        <begin position="108"/>
        <end position="139"/>
    </location>
</feature>
<reference evidence="10 11" key="1">
    <citation type="journal article" date="2022" name="Cell">
        <title>Repeat-based holocentromeres influence genome architecture and karyotype evolution.</title>
        <authorList>
            <person name="Hofstatter P.G."/>
            <person name="Thangavel G."/>
            <person name="Lux T."/>
            <person name="Neumann P."/>
            <person name="Vondrak T."/>
            <person name="Novak P."/>
            <person name="Zhang M."/>
            <person name="Costa L."/>
            <person name="Castellani M."/>
            <person name="Scott A."/>
            <person name="Toegelov H."/>
            <person name="Fuchs J."/>
            <person name="Mata-Sucre Y."/>
            <person name="Dias Y."/>
            <person name="Vanzela A.L.L."/>
            <person name="Huettel B."/>
            <person name="Almeida C.C.S."/>
            <person name="Simkova H."/>
            <person name="Souza G."/>
            <person name="Pedrosa-Harand A."/>
            <person name="Macas J."/>
            <person name="Mayer K.F.X."/>
            <person name="Houben A."/>
            <person name="Marques A."/>
        </authorList>
    </citation>
    <scope>NUCLEOTIDE SEQUENCE [LARGE SCALE GENOMIC DNA]</scope>
    <source>
        <strain evidence="10">RhyTen1mFocal</strain>
    </source>
</reference>
<protein>
    <recommendedName>
        <fullName evidence="7">Clathrin light chain</fullName>
    </recommendedName>
</protein>
<dbReference type="GO" id="GO:0005198">
    <property type="term" value="F:structural molecule activity"/>
    <property type="evidence" value="ECO:0007669"/>
    <property type="project" value="InterPro"/>
</dbReference>
<dbReference type="GO" id="GO:0032050">
    <property type="term" value="F:clathrin heavy chain binding"/>
    <property type="evidence" value="ECO:0007669"/>
    <property type="project" value="TreeGrafter"/>
</dbReference>
<dbReference type="PANTHER" id="PTHR10639:SF42">
    <property type="entry name" value="CLATHRIN LIGHT CHAIN 1"/>
    <property type="match status" value="1"/>
</dbReference>
<sequence length="286" mass="31710">MASFDSFPRDDDEYMRFDSSFSSAAAGEDEEAVHISDEMSGPHVSGQGNFPPSPEPEYGYGSDPIGMPGLNGGDGEENDGGVFVSDGEDTGPVLPPPTEMQPEIGSALREWRRQNALVLEEKEKREKELRNQIITEAEEYKKAFYEKRILNVETNKVHNREKEKIFVANQEKFHANADKHYWKSISELIPHEIVNIDKKKGKKDKEKKPSVVVIQGPKPGKPTDLSRMRQILVKLKHSPPPHMNPPPPPPPADASKDGGKKGSPSKEASPPVKEHPAKDSEKTSTS</sequence>
<comment type="subcellular location">
    <subcellularLocation>
        <location evidence="2 7">Cytoplasmic vesicle membrane</location>
        <topology evidence="2 7">Peripheral membrane protein</topology>
        <orientation evidence="2 7">Cytoplasmic side</orientation>
    </subcellularLocation>
    <subcellularLocation>
        <location evidence="7">Membrane</location>
        <location evidence="7">Coated pit</location>
        <topology evidence="7">Peripheral membrane protein</topology>
        <orientation evidence="7">Cytoplasmic side</orientation>
    </subcellularLocation>
    <text evidence="7">Cytoplasmic face of coated pits and vesicles.</text>
</comment>
<name>A0AAD5Z9D5_9POAL</name>
<accession>A0AAD5Z9D5</accession>
<dbReference type="GO" id="GO:0030130">
    <property type="term" value="C:clathrin coat of trans-Golgi network vesicle"/>
    <property type="evidence" value="ECO:0007669"/>
    <property type="project" value="InterPro"/>
</dbReference>
<evidence type="ECO:0000256" key="3">
    <source>
        <dbReference type="ARBA" id="ARBA00005263"/>
    </source>
</evidence>
<evidence type="ECO:0000256" key="7">
    <source>
        <dbReference type="RuleBase" id="RU363137"/>
    </source>
</evidence>
<evidence type="ECO:0000313" key="11">
    <source>
        <dbReference type="Proteomes" id="UP001210211"/>
    </source>
</evidence>
<keyword evidence="6 7" id="KW-0968">Cytoplasmic vesicle</keyword>
<dbReference type="Pfam" id="PF01086">
    <property type="entry name" value="Clathrin_lg_ch"/>
    <property type="match status" value="1"/>
</dbReference>
<dbReference type="Proteomes" id="UP001210211">
    <property type="component" value="Unassembled WGS sequence"/>
</dbReference>
<comment type="similarity">
    <text evidence="3 7">Belongs to the clathrin light chain family.</text>
</comment>
<feature type="compositionally biased region" description="Basic and acidic residues" evidence="9">
    <location>
        <begin position="272"/>
        <end position="286"/>
    </location>
</feature>
<dbReference type="GO" id="GO:0072583">
    <property type="term" value="P:clathrin-dependent endocytosis"/>
    <property type="evidence" value="ECO:0007669"/>
    <property type="project" value="TreeGrafter"/>
</dbReference>
<feature type="compositionally biased region" description="Basic and acidic residues" evidence="9">
    <location>
        <begin position="197"/>
        <end position="209"/>
    </location>
</feature>
<evidence type="ECO:0000256" key="6">
    <source>
        <dbReference type="ARBA" id="ARBA00023329"/>
    </source>
</evidence>
<feature type="region of interest" description="Disordered" evidence="9">
    <location>
        <begin position="197"/>
        <end position="286"/>
    </location>
</feature>
<keyword evidence="11" id="KW-1185">Reference proteome</keyword>
<evidence type="ECO:0000313" key="10">
    <source>
        <dbReference type="EMBL" id="KAJ3689261.1"/>
    </source>
</evidence>
<dbReference type="PANTHER" id="PTHR10639">
    <property type="entry name" value="CLATHRIN LIGHT CHAIN"/>
    <property type="match status" value="1"/>
</dbReference>
<feature type="compositionally biased region" description="Pro residues" evidence="9">
    <location>
        <begin position="240"/>
        <end position="252"/>
    </location>
</feature>
<evidence type="ECO:0000256" key="1">
    <source>
        <dbReference type="ARBA" id="ARBA00003913"/>
    </source>
</evidence>
<evidence type="ECO:0000256" key="5">
    <source>
        <dbReference type="ARBA" id="ARBA00023176"/>
    </source>
</evidence>
<dbReference type="GO" id="GO:0006886">
    <property type="term" value="P:intracellular protein transport"/>
    <property type="evidence" value="ECO:0007669"/>
    <property type="project" value="InterPro"/>
</dbReference>
<dbReference type="GO" id="GO:0030132">
    <property type="term" value="C:clathrin coat of coated pit"/>
    <property type="evidence" value="ECO:0007669"/>
    <property type="project" value="InterPro"/>
</dbReference>
<keyword evidence="8" id="KW-0175">Coiled coil</keyword>